<proteinExistence type="predicted"/>
<reference evidence="3 4" key="1">
    <citation type="submission" date="2023-07" db="EMBL/GenBank/DDBJ databases">
        <title>Sorghum-associated microbial communities from plants grown in Nebraska, USA.</title>
        <authorList>
            <person name="Schachtman D."/>
        </authorList>
    </citation>
    <scope>NUCLEOTIDE SEQUENCE [LARGE SCALE GENOMIC DNA]</scope>
    <source>
        <strain evidence="3 4">BE316</strain>
    </source>
</reference>
<protein>
    <submittedName>
        <fullName evidence="3">DNA-binding LytR/AlgR family response regulator</fullName>
    </submittedName>
</protein>
<dbReference type="Pfam" id="PF04397">
    <property type="entry name" value="LytTR"/>
    <property type="match status" value="1"/>
</dbReference>
<dbReference type="SMART" id="SM00850">
    <property type="entry name" value="LytTR"/>
    <property type="match status" value="1"/>
</dbReference>
<accession>A0ABU2AFE6</accession>
<comment type="caution">
    <text evidence="3">The sequence shown here is derived from an EMBL/GenBank/DDBJ whole genome shotgun (WGS) entry which is preliminary data.</text>
</comment>
<sequence length="265" mass="29208">MEATRALLVARPDSPACAMAQRLVEAAALQILDQAQTATEALTMTLALQPDVLLLDPGLRPVNAAELATSLHDPAPRLVWLAHDVVRRCVAAGDAQRVNATLLALPRRRMGVEVSQLLVLEHGLITRLDLADVRWMELPDPRRASVLLHGFREQHMLQRRFAELLDDLPPGRLLRCQTRVAVAPAYVLEALPHDNKRATLLLDNGTRLTCGPQYWPALEEALRQRATPVAPTDRPFTPSRWSAPWRLDSEAADSTGSSSEPNHPG</sequence>
<keyword evidence="3" id="KW-0238">DNA-binding</keyword>
<dbReference type="RefSeq" id="WP_310332922.1">
    <property type="nucleotide sequence ID" value="NZ_JAVDXV010000012.1"/>
</dbReference>
<dbReference type="EMBL" id="JAVDXV010000012">
    <property type="protein sequence ID" value="MDR7335921.1"/>
    <property type="molecule type" value="Genomic_DNA"/>
</dbReference>
<gene>
    <name evidence="3" type="ORF">J2X21_005088</name>
</gene>
<organism evidence="3 4">
    <name type="scientific">Roseateles asaccharophilus</name>
    <dbReference type="NCBI Taxonomy" id="582607"/>
    <lineage>
        <taxon>Bacteria</taxon>
        <taxon>Pseudomonadati</taxon>
        <taxon>Pseudomonadota</taxon>
        <taxon>Betaproteobacteria</taxon>
        <taxon>Burkholderiales</taxon>
        <taxon>Sphaerotilaceae</taxon>
        <taxon>Roseateles</taxon>
    </lineage>
</organism>
<evidence type="ECO:0000259" key="2">
    <source>
        <dbReference type="SMART" id="SM00850"/>
    </source>
</evidence>
<dbReference type="SUPFAM" id="SSF52172">
    <property type="entry name" value="CheY-like"/>
    <property type="match status" value="1"/>
</dbReference>
<dbReference type="InterPro" id="IPR007492">
    <property type="entry name" value="LytTR_DNA-bd_dom"/>
</dbReference>
<evidence type="ECO:0000313" key="3">
    <source>
        <dbReference type="EMBL" id="MDR7335921.1"/>
    </source>
</evidence>
<feature type="region of interest" description="Disordered" evidence="1">
    <location>
        <begin position="226"/>
        <end position="265"/>
    </location>
</feature>
<evidence type="ECO:0000256" key="1">
    <source>
        <dbReference type="SAM" id="MobiDB-lite"/>
    </source>
</evidence>
<name>A0ABU2AFE6_9BURK</name>
<dbReference type="GO" id="GO:0003677">
    <property type="term" value="F:DNA binding"/>
    <property type="evidence" value="ECO:0007669"/>
    <property type="project" value="UniProtKB-KW"/>
</dbReference>
<keyword evidence="4" id="KW-1185">Reference proteome</keyword>
<evidence type="ECO:0000313" key="4">
    <source>
        <dbReference type="Proteomes" id="UP001180825"/>
    </source>
</evidence>
<dbReference type="Proteomes" id="UP001180825">
    <property type="component" value="Unassembled WGS sequence"/>
</dbReference>
<dbReference type="InterPro" id="IPR011006">
    <property type="entry name" value="CheY-like_superfamily"/>
</dbReference>
<feature type="domain" description="HTH LytTR-type" evidence="2">
    <location>
        <begin position="123"/>
        <end position="223"/>
    </location>
</feature>
<feature type="compositionally biased region" description="Polar residues" evidence="1">
    <location>
        <begin position="252"/>
        <end position="265"/>
    </location>
</feature>